<accession>A0A2N8PG27</accession>
<comment type="caution">
    <text evidence="5">The sequence shown here is derived from an EMBL/GenBank/DDBJ whole genome shotgun (WGS) entry which is preliminary data.</text>
</comment>
<dbReference type="AlphaFoldDB" id="A0A2N8PG27"/>
<evidence type="ECO:0000256" key="1">
    <source>
        <dbReference type="ARBA" id="ARBA00001933"/>
    </source>
</evidence>
<keyword evidence="3" id="KW-0663">Pyridoxal phosphate</keyword>
<evidence type="ECO:0000256" key="3">
    <source>
        <dbReference type="ARBA" id="ARBA00022898"/>
    </source>
</evidence>
<dbReference type="EMBL" id="LJSN01000002">
    <property type="protein sequence ID" value="PNE39984.1"/>
    <property type="molecule type" value="Genomic_DNA"/>
</dbReference>
<evidence type="ECO:0000313" key="5">
    <source>
        <dbReference type="EMBL" id="PNE39984.1"/>
    </source>
</evidence>
<dbReference type="SUPFAM" id="SSF53686">
    <property type="entry name" value="Tryptophan synthase beta subunit-like PLP-dependent enzymes"/>
    <property type="match status" value="1"/>
</dbReference>
<evidence type="ECO:0000259" key="4">
    <source>
        <dbReference type="Pfam" id="PF00291"/>
    </source>
</evidence>
<dbReference type="GO" id="GO:0016765">
    <property type="term" value="F:transferase activity, transferring alkyl or aryl (other than methyl) groups"/>
    <property type="evidence" value="ECO:0007669"/>
    <property type="project" value="UniProtKB-ARBA"/>
</dbReference>
<protein>
    <submittedName>
        <fullName evidence="5">Cystathionine beta-synthase</fullName>
    </submittedName>
</protein>
<organism evidence="5 6">
    <name type="scientific">Streptomyces noursei</name>
    <name type="common">Streptomyces albulus</name>
    <dbReference type="NCBI Taxonomy" id="1971"/>
    <lineage>
        <taxon>Bacteria</taxon>
        <taxon>Bacillati</taxon>
        <taxon>Actinomycetota</taxon>
        <taxon>Actinomycetes</taxon>
        <taxon>Kitasatosporales</taxon>
        <taxon>Streptomycetaceae</taxon>
        <taxon>Streptomyces</taxon>
    </lineage>
</organism>
<dbReference type="CDD" id="cd01561">
    <property type="entry name" value="CBS_like"/>
    <property type="match status" value="1"/>
</dbReference>
<dbReference type="PROSITE" id="PS00901">
    <property type="entry name" value="CYS_SYNTHASE"/>
    <property type="match status" value="1"/>
</dbReference>
<dbReference type="Gene3D" id="3.40.50.1100">
    <property type="match status" value="2"/>
</dbReference>
<dbReference type="InterPro" id="IPR001216">
    <property type="entry name" value="P-phosphate_BS"/>
</dbReference>
<keyword evidence="6" id="KW-1185">Reference proteome</keyword>
<comment type="similarity">
    <text evidence="2">Belongs to the cysteine synthase/cystathionine beta-synthase family.</text>
</comment>
<dbReference type="InterPro" id="IPR001926">
    <property type="entry name" value="TrpB-like_PALP"/>
</dbReference>
<dbReference type="FunFam" id="3.40.50.1100:FF:000003">
    <property type="entry name" value="Cystathionine beta-synthase"/>
    <property type="match status" value="1"/>
</dbReference>
<comment type="cofactor">
    <cofactor evidence="1">
        <name>pyridoxal 5'-phosphate</name>
        <dbReference type="ChEBI" id="CHEBI:597326"/>
    </cofactor>
</comment>
<dbReference type="InterPro" id="IPR036052">
    <property type="entry name" value="TrpB-like_PALP_sf"/>
</dbReference>
<feature type="domain" description="Tryptophan synthase beta chain-like PALP" evidence="4">
    <location>
        <begin position="10"/>
        <end position="304"/>
    </location>
</feature>
<dbReference type="GO" id="GO:0006535">
    <property type="term" value="P:cysteine biosynthetic process from serine"/>
    <property type="evidence" value="ECO:0007669"/>
    <property type="project" value="InterPro"/>
</dbReference>
<dbReference type="RefSeq" id="WP_102922674.1">
    <property type="nucleotide sequence ID" value="NZ_LJSN01000002.1"/>
</dbReference>
<proteinExistence type="inferred from homology"/>
<dbReference type="InterPro" id="IPR050214">
    <property type="entry name" value="Cys_Synth/Cystath_Beta-Synth"/>
</dbReference>
<dbReference type="PANTHER" id="PTHR10314">
    <property type="entry name" value="CYSTATHIONINE BETA-SYNTHASE"/>
    <property type="match status" value="1"/>
</dbReference>
<dbReference type="Proteomes" id="UP000236047">
    <property type="component" value="Unassembled WGS sequence"/>
</dbReference>
<gene>
    <name evidence="5" type="ORF">AOB60_02670</name>
</gene>
<dbReference type="FunFam" id="3.40.50.1100:FF:000118">
    <property type="entry name" value="Related to CYS4-cystathionine beta-synthase"/>
    <property type="match status" value="1"/>
</dbReference>
<dbReference type="Pfam" id="PF00291">
    <property type="entry name" value="PALP"/>
    <property type="match status" value="1"/>
</dbReference>
<reference evidence="6" key="1">
    <citation type="submission" date="2015-09" db="EMBL/GenBank/DDBJ databases">
        <authorList>
            <person name="Graham D.E."/>
            <person name="Mahan K.M."/>
            <person name="Klingeman D.M."/>
            <person name="Fida T."/>
            <person name="Giannone R.J."/>
            <person name="Hettich R.L."/>
            <person name="Parry R.J."/>
            <person name="Spain J.C."/>
        </authorList>
    </citation>
    <scope>NUCLEOTIDE SEQUENCE [LARGE SCALE GENOMIC DNA]</scope>
    <source>
        <strain evidence="6">JCM 4701</strain>
    </source>
</reference>
<evidence type="ECO:0000256" key="2">
    <source>
        <dbReference type="ARBA" id="ARBA00007103"/>
    </source>
</evidence>
<evidence type="ECO:0000313" key="6">
    <source>
        <dbReference type="Proteomes" id="UP000236047"/>
    </source>
</evidence>
<sequence>MDVYESLVDVVGNTPLVRLNRITAGLSTPIYAKLEYVNPGGSVKDRIALSMVRAAEDAGLLRPGGTIVETTSGNTGVGLAMVAAQRGYRCVFTLPEKSSAEKVAVLRAYGAEVVVCPGDVPREHPDHPRSAAERIARTTAGAWLVDQYNNPANPRAHHGSTGPELWRQTEGRITHLVAGVGTGGTISGTGGYLKEVSGGRVQVIGADPEASVYSGGPGTAYAVESIGLFRHPETVDDSWPESFHTDVVDRFERINDRDSLLTARRLAREEGLLVGASAGTAVAAALRVAAGLGPDHLMVVVIPDSGRNYLSKVYDDEWLREQIGDDLPAGGAQEADRIDP</sequence>
<name>A0A2N8PG27_STRNR</name>